<evidence type="ECO:0000313" key="2">
    <source>
        <dbReference type="Proteomes" id="UP000767854"/>
    </source>
</evidence>
<dbReference type="RefSeq" id="WP_204661567.1">
    <property type="nucleotide sequence ID" value="NZ_JAFBDT010000002.1"/>
</dbReference>
<keyword evidence="2" id="KW-1185">Reference proteome</keyword>
<comment type="caution">
    <text evidence="1">The sequence shown here is derived from an EMBL/GenBank/DDBJ whole genome shotgun (WGS) entry which is preliminary data.</text>
</comment>
<dbReference type="Proteomes" id="UP000767854">
    <property type="component" value="Unassembled WGS sequence"/>
</dbReference>
<gene>
    <name evidence="1" type="ORF">JOC49_000342</name>
</gene>
<protein>
    <recommendedName>
        <fullName evidence="3">XRE family transcriptional regulator</fullName>
    </recommendedName>
</protein>
<evidence type="ECO:0008006" key="3">
    <source>
        <dbReference type="Google" id="ProtNLM"/>
    </source>
</evidence>
<organism evidence="1 2">
    <name type="scientific">Fusibacter tunisiensis</name>
    <dbReference type="NCBI Taxonomy" id="1008308"/>
    <lineage>
        <taxon>Bacteria</taxon>
        <taxon>Bacillati</taxon>
        <taxon>Bacillota</taxon>
        <taxon>Clostridia</taxon>
        <taxon>Eubacteriales</taxon>
        <taxon>Eubacteriales Family XII. Incertae Sedis</taxon>
        <taxon>Fusibacter</taxon>
    </lineage>
</organism>
<evidence type="ECO:0000313" key="1">
    <source>
        <dbReference type="EMBL" id="MBM7560828.1"/>
    </source>
</evidence>
<name>A0ABS2MN49_9FIRM</name>
<proteinExistence type="predicted"/>
<reference evidence="1 2" key="1">
    <citation type="submission" date="2021-01" db="EMBL/GenBank/DDBJ databases">
        <title>Genomic Encyclopedia of Type Strains, Phase IV (KMG-IV): sequencing the most valuable type-strain genomes for metagenomic binning, comparative biology and taxonomic classification.</title>
        <authorList>
            <person name="Goeker M."/>
        </authorList>
    </citation>
    <scope>NUCLEOTIDE SEQUENCE [LARGE SCALE GENOMIC DNA]</scope>
    <source>
        <strain evidence="1 2">DSM 24436</strain>
    </source>
</reference>
<dbReference type="EMBL" id="JAFBDT010000002">
    <property type="protein sequence ID" value="MBM7560828.1"/>
    <property type="molecule type" value="Genomic_DNA"/>
</dbReference>
<sequence length="145" mass="16784">MTKKSATTEVLQNKLLQSETLDDFIEQHQKEIKGESFKDYLYALIEDLEIKTSDLFQLAHMSDSYGYQLLNGKRQPSRDKVIQLSIGLSLTLAQTNRLLKLSGKSELYVKDERDAIFMFALNKKWSLYDVEDLLASRNLDCLTKR</sequence>
<accession>A0ABS2MN49</accession>